<dbReference type="InterPro" id="IPR029044">
    <property type="entry name" value="Nucleotide-diphossugar_trans"/>
</dbReference>
<accession>A0A5R9FZB5</accession>
<dbReference type="InterPro" id="IPR051706">
    <property type="entry name" value="Glycosyltransferase_domain"/>
</dbReference>
<dbReference type="Pfam" id="PF04488">
    <property type="entry name" value="Gly_transf_sug"/>
    <property type="match status" value="1"/>
</dbReference>
<gene>
    <name evidence="2" type="ORF">FE782_25120</name>
</gene>
<dbReference type="GO" id="GO:0000030">
    <property type="term" value="F:mannosyltransferase activity"/>
    <property type="evidence" value="ECO:0007669"/>
    <property type="project" value="TreeGrafter"/>
</dbReference>
<evidence type="ECO:0000256" key="1">
    <source>
        <dbReference type="ARBA" id="ARBA00022679"/>
    </source>
</evidence>
<proteinExistence type="predicted"/>
<dbReference type="OrthoDB" id="9802987at2"/>
<dbReference type="Gene3D" id="3.90.550.20">
    <property type="match status" value="1"/>
</dbReference>
<keyword evidence="1 2" id="KW-0808">Transferase</keyword>
<evidence type="ECO:0000313" key="3">
    <source>
        <dbReference type="Proteomes" id="UP000309676"/>
    </source>
</evidence>
<dbReference type="InterPro" id="IPR007577">
    <property type="entry name" value="GlycoTrfase_DXD_sugar-bd_CS"/>
</dbReference>
<dbReference type="SUPFAM" id="SSF53448">
    <property type="entry name" value="Nucleotide-diphospho-sugar transferases"/>
    <property type="match status" value="1"/>
</dbReference>
<dbReference type="PANTHER" id="PTHR32385:SF15">
    <property type="entry name" value="INOSITOL PHOSPHOCERAMIDE MANNOSYLTRANSFERASE 1"/>
    <property type="match status" value="1"/>
</dbReference>
<keyword evidence="3" id="KW-1185">Reference proteome</keyword>
<dbReference type="RefSeq" id="WP_138197119.1">
    <property type="nucleotide sequence ID" value="NZ_VCIW01000021.1"/>
</dbReference>
<reference evidence="2 3" key="1">
    <citation type="submission" date="2019-05" db="EMBL/GenBank/DDBJ databases">
        <authorList>
            <person name="Narsing Rao M.P."/>
            <person name="Li W.J."/>
        </authorList>
    </citation>
    <scope>NUCLEOTIDE SEQUENCE [LARGE SCALE GENOMIC DNA]</scope>
    <source>
        <strain evidence="2 3">SYSU_K30003</strain>
    </source>
</reference>
<dbReference type="Proteomes" id="UP000309676">
    <property type="component" value="Unassembled WGS sequence"/>
</dbReference>
<dbReference type="GO" id="GO:0016020">
    <property type="term" value="C:membrane"/>
    <property type="evidence" value="ECO:0007669"/>
    <property type="project" value="GOC"/>
</dbReference>
<dbReference type="AlphaFoldDB" id="A0A5R9FZB5"/>
<protein>
    <submittedName>
        <fullName evidence="2">Glycosyl transferase</fullName>
    </submittedName>
</protein>
<dbReference type="EMBL" id="VCIW01000021">
    <property type="protein sequence ID" value="TLS49402.1"/>
    <property type="molecule type" value="Genomic_DNA"/>
</dbReference>
<dbReference type="GO" id="GO:0051999">
    <property type="term" value="P:mannosyl-inositol phosphorylceramide biosynthetic process"/>
    <property type="evidence" value="ECO:0007669"/>
    <property type="project" value="TreeGrafter"/>
</dbReference>
<comment type="caution">
    <text evidence="2">The sequence shown here is derived from an EMBL/GenBank/DDBJ whole genome shotgun (WGS) entry which is preliminary data.</text>
</comment>
<evidence type="ECO:0000313" key="2">
    <source>
        <dbReference type="EMBL" id="TLS49402.1"/>
    </source>
</evidence>
<sequence>MNEGARIPKRIHYCWFGRGEKPKKIAMCMQSWKKHLSDYEFVEWNEDTFDLNANAFVREAYDAKKYAFVSDFVRLHALYEYGGIYLDTDVEVVKSLDPLLTHEAFSGFEDETNLQSGTMGAVKGHSWIYDLLTYYEGKPFVLPDGSLDTTSNTSIMTRMCAQEGLVTNGNYQELPNGVVFYPRTYFSPYDYINGATFISDESYTIHHFAKSWLPTHVRLRGEVKRIVGRYIGPRFIASIRAIMTGSRS</sequence>
<name>A0A5R9FZB5_9BACL</name>
<organism evidence="2 3">
    <name type="scientific">Paenibacillus antri</name>
    <dbReference type="NCBI Taxonomy" id="2582848"/>
    <lineage>
        <taxon>Bacteria</taxon>
        <taxon>Bacillati</taxon>
        <taxon>Bacillota</taxon>
        <taxon>Bacilli</taxon>
        <taxon>Bacillales</taxon>
        <taxon>Paenibacillaceae</taxon>
        <taxon>Paenibacillus</taxon>
    </lineage>
</organism>
<dbReference type="PANTHER" id="PTHR32385">
    <property type="entry name" value="MANNOSYL PHOSPHORYLINOSITOL CERAMIDE SYNTHASE"/>
    <property type="match status" value="1"/>
</dbReference>